<reference evidence="7" key="1">
    <citation type="submission" date="2024-06" db="EMBL/GenBank/DDBJ databases">
        <title>Draft Genome Sequence of Deinococcus sonorensis Type Strain KR-87, a Biofilm Producing Representative of the Genus Deinococcus.</title>
        <authorList>
            <person name="Boren L.S."/>
            <person name="Grosso R.A."/>
            <person name="Hugenberg-Cox A.N."/>
            <person name="Hill J.T.E."/>
            <person name="Albert C.M."/>
            <person name="Tuohy J.M."/>
        </authorList>
    </citation>
    <scope>NUCLEOTIDE SEQUENCE</scope>
    <source>
        <strain evidence="7">KR-87</strain>
        <plasmid evidence="7">pDson03</plasmid>
    </source>
</reference>
<dbReference type="PANTHER" id="PTHR32303">
    <property type="entry name" value="QUINOPROTEIN ALCOHOL DEHYDROGENASE (CYTOCHROME C)"/>
    <property type="match status" value="1"/>
</dbReference>
<keyword evidence="7" id="KW-0614">Plasmid</keyword>
<feature type="signal peptide" evidence="4">
    <location>
        <begin position="1"/>
        <end position="17"/>
    </location>
</feature>
<evidence type="ECO:0000259" key="6">
    <source>
        <dbReference type="Pfam" id="PF13360"/>
    </source>
</evidence>
<organism evidence="7">
    <name type="scientific">Deinococcus sonorensis KR-87</name>
    <dbReference type="NCBI Taxonomy" id="694439"/>
    <lineage>
        <taxon>Bacteria</taxon>
        <taxon>Thermotogati</taxon>
        <taxon>Deinococcota</taxon>
        <taxon>Deinococci</taxon>
        <taxon>Deinococcales</taxon>
        <taxon>Deinococcaceae</taxon>
        <taxon>Deinococcus</taxon>
    </lineage>
</organism>
<accession>A0AAU7U7E6</accession>
<dbReference type="RefSeq" id="WP_350242321.1">
    <property type="nucleotide sequence ID" value="NZ_CP158298.1"/>
</dbReference>
<proteinExistence type="inferred from homology"/>
<dbReference type="SUPFAM" id="SSF50998">
    <property type="entry name" value="Quinoprotein alcohol dehydrogenase-like"/>
    <property type="match status" value="1"/>
</dbReference>
<dbReference type="Gene3D" id="2.140.10.10">
    <property type="entry name" value="Quinoprotein alcohol dehydrogenase-like superfamily"/>
    <property type="match status" value="1"/>
</dbReference>
<dbReference type="InterPro" id="IPR002372">
    <property type="entry name" value="PQQ_rpt_dom"/>
</dbReference>
<geneLocation type="plasmid" evidence="7">
    <name>pDson03</name>
</geneLocation>
<protein>
    <submittedName>
        <fullName evidence="7">PQQ-binding-like beta-propeller repeat protein</fullName>
    </submittedName>
</protein>
<dbReference type="KEGG" id="dsc:ABOD76_03615"/>
<dbReference type="GO" id="GO:0016491">
    <property type="term" value="F:oxidoreductase activity"/>
    <property type="evidence" value="ECO:0007669"/>
    <property type="project" value="UniProtKB-KW"/>
</dbReference>
<gene>
    <name evidence="7" type="ORF">ABOD76_03615</name>
</gene>
<name>A0AAU7U7E6_9DEIO</name>
<evidence type="ECO:0000256" key="2">
    <source>
        <dbReference type="ARBA" id="ARBA00008156"/>
    </source>
</evidence>
<evidence type="ECO:0000313" key="7">
    <source>
        <dbReference type="EMBL" id="XBV84285.1"/>
    </source>
</evidence>
<dbReference type="InterPro" id="IPR018391">
    <property type="entry name" value="PQQ_b-propeller_rpt"/>
</dbReference>
<evidence type="ECO:0000259" key="5">
    <source>
        <dbReference type="Pfam" id="PF01011"/>
    </source>
</evidence>
<comment type="similarity">
    <text evidence="2">Belongs to the bacterial PQQ dehydrogenase family.</text>
</comment>
<dbReference type="SMART" id="SM00564">
    <property type="entry name" value="PQQ"/>
    <property type="match status" value="5"/>
</dbReference>
<feature type="chain" id="PRO_5043896672" evidence="4">
    <location>
        <begin position="18"/>
        <end position="524"/>
    </location>
</feature>
<feature type="domain" description="Pyrrolo-quinoline quinone repeat" evidence="6">
    <location>
        <begin position="419"/>
        <end position="509"/>
    </location>
</feature>
<evidence type="ECO:0000256" key="1">
    <source>
        <dbReference type="ARBA" id="ARBA00001931"/>
    </source>
</evidence>
<sequence>MTRFALMTAMLCTSALAVQGPSQSELNDADNATDSWLMSNKGYMGQRYSPLDQINSSNVANLKRVCTFDTGDDGSFQVTPQIYKGVAFISQGNRSFAIDATTCKLLWTNKYTPTGPQVLNTSRGFAIADGVLYRGTGDAHLIAIDAGTGKTLWDKKVNDSANGYFLSSAPVAWNGMVFVGEAGADWGVKAKMYAYDAKTGAQKWNFDMIPTGTQVGADSWKKADSTSTGGGSMWTSYTLDVDKGLLYVSVGNPAPDFAYQYRPGANLFTDSVVVLDAATGKLDHYYQQIPNDSKDYDTAAAPVLYDIDGTKHIAVATKAGYLFGYNEATKSQTFKQAVIKVLNQEKNPTAEGLPICPNYSAGTQWSGPAFKPGANNMVVVNSVDWCGTVKLGEVRLIKGQLFFGGAMALNPASEAVGNTVAYDGATGKELWRYSTPGIRIVGGVTTTGGNLVLSGAANGTLYALDATTGKVLFKSNIDKAPIGGGVATYTVGGKQYVAVAAGNTSKGLNGVKNVTSRVAIFTLP</sequence>
<evidence type="ECO:0000256" key="3">
    <source>
        <dbReference type="ARBA" id="ARBA00023002"/>
    </source>
</evidence>
<dbReference type="AlphaFoldDB" id="A0AAU7U7E6"/>
<keyword evidence="4" id="KW-0732">Signal</keyword>
<feature type="domain" description="Pyrrolo-quinoline quinone repeat" evidence="5">
    <location>
        <begin position="36"/>
        <end position="329"/>
    </location>
</feature>
<comment type="cofactor">
    <cofactor evidence="1">
        <name>pyrroloquinoline quinone</name>
        <dbReference type="ChEBI" id="CHEBI:58442"/>
    </cofactor>
</comment>
<evidence type="ECO:0000256" key="4">
    <source>
        <dbReference type="SAM" id="SignalP"/>
    </source>
</evidence>
<dbReference type="EMBL" id="CP158298">
    <property type="protein sequence ID" value="XBV84285.1"/>
    <property type="molecule type" value="Genomic_DNA"/>
</dbReference>
<dbReference type="InterPro" id="IPR011047">
    <property type="entry name" value="Quinoprotein_ADH-like_sf"/>
</dbReference>
<dbReference type="Pfam" id="PF13360">
    <property type="entry name" value="PQQ_2"/>
    <property type="match status" value="1"/>
</dbReference>
<dbReference type="Pfam" id="PF01011">
    <property type="entry name" value="PQQ"/>
    <property type="match status" value="1"/>
</dbReference>
<keyword evidence="3" id="KW-0560">Oxidoreductase</keyword>